<organism evidence="1 2">
    <name type="scientific">Cerrena zonata</name>
    <dbReference type="NCBI Taxonomy" id="2478898"/>
    <lineage>
        <taxon>Eukaryota</taxon>
        <taxon>Fungi</taxon>
        <taxon>Dikarya</taxon>
        <taxon>Basidiomycota</taxon>
        <taxon>Agaricomycotina</taxon>
        <taxon>Agaricomycetes</taxon>
        <taxon>Polyporales</taxon>
        <taxon>Cerrenaceae</taxon>
        <taxon>Cerrena</taxon>
    </lineage>
</organism>
<dbReference type="Proteomes" id="UP001385951">
    <property type="component" value="Unassembled WGS sequence"/>
</dbReference>
<evidence type="ECO:0000313" key="2">
    <source>
        <dbReference type="Proteomes" id="UP001385951"/>
    </source>
</evidence>
<protein>
    <submittedName>
        <fullName evidence="1">Uncharacterized protein</fullName>
    </submittedName>
</protein>
<accession>A0AAW0FIJ3</accession>
<dbReference type="AlphaFoldDB" id="A0AAW0FIJ3"/>
<reference evidence="1 2" key="1">
    <citation type="submission" date="2022-09" db="EMBL/GenBank/DDBJ databases">
        <authorList>
            <person name="Palmer J.M."/>
        </authorList>
    </citation>
    <scope>NUCLEOTIDE SEQUENCE [LARGE SCALE GENOMIC DNA]</scope>
    <source>
        <strain evidence="1 2">DSM 7382</strain>
    </source>
</reference>
<sequence>MTTLSPIQLLEALHYMKTHYNASLMDVVVFAVTLNDNPKNIFTEILQTLLDNEVCGPGAIEWLFQTVRESYTSQLDALAAKASGWHFSAVRAKARDIEDLDIEPMLLEMQQVTPDLCTLVGDLLSADRVLATYCEKRAVTQEKKAKKWKRNSVPQSAHELAALIIATKDHPSTEAGLDDGLWQNFDDLPPLHSIEEGTPMDSDEDLWGQLPDISVANLGRDDEEIYWRQDFESHIPNTITGPTQVLSRRQHSQPIHGSSVCWSLSAIKYCSGQQNLLLDS</sequence>
<name>A0AAW0FIJ3_9APHY</name>
<proteinExistence type="predicted"/>
<gene>
    <name evidence="1" type="ORF">QCA50_019546</name>
</gene>
<evidence type="ECO:0000313" key="1">
    <source>
        <dbReference type="EMBL" id="KAK7677433.1"/>
    </source>
</evidence>
<keyword evidence="2" id="KW-1185">Reference proteome</keyword>
<dbReference type="EMBL" id="JASBNA010000088">
    <property type="protein sequence ID" value="KAK7677433.1"/>
    <property type="molecule type" value="Genomic_DNA"/>
</dbReference>
<comment type="caution">
    <text evidence="1">The sequence shown here is derived from an EMBL/GenBank/DDBJ whole genome shotgun (WGS) entry which is preliminary data.</text>
</comment>